<feature type="transmembrane region" description="Helical" evidence="7">
    <location>
        <begin position="552"/>
        <end position="573"/>
    </location>
</feature>
<dbReference type="RefSeq" id="WP_277539055.1">
    <property type="nucleotide sequence ID" value="NZ_JAPDIA010000009.1"/>
</dbReference>
<dbReference type="CDD" id="cd06261">
    <property type="entry name" value="TM_PBP2"/>
    <property type="match status" value="2"/>
</dbReference>
<evidence type="ECO:0000259" key="8">
    <source>
        <dbReference type="PROSITE" id="PS50928"/>
    </source>
</evidence>
<proteinExistence type="inferred from homology"/>
<feature type="transmembrane region" description="Helical" evidence="7">
    <location>
        <begin position="305"/>
        <end position="329"/>
    </location>
</feature>
<dbReference type="Pfam" id="PF00528">
    <property type="entry name" value="BPD_transp_1"/>
    <property type="match status" value="2"/>
</dbReference>
<evidence type="ECO:0000256" key="2">
    <source>
        <dbReference type="ARBA" id="ARBA00022448"/>
    </source>
</evidence>
<feature type="transmembrane region" description="Helical" evidence="7">
    <location>
        <begin position="433"/>
        <end position="454"/>
    </location>
</feature>
<evidence type="ECO:0000256" key="7">
    <source>
        <dbReference type="RuleBase" id="RU363032"/>
    </source>
</evidence>
<dbReference type="AlphaFoldDB" id="A0A9X4L0G1"/>
<dbReference type="InterPro" id="IPR035906">
    <property type="entry name" value="MetI-like_sf"/>
</dbReference>
<evidence type="ECO:0000313" key="9">
    <source>
        <dbReference type="EMBL" id="MDG0814263.1"/>
    </source>
</evidence>
<keyword evidence="6 7" id="KW-0472">Membrane</keyword>
<evidence type="ECO:0000256" key="4">
    <source>
        <dbReference type="ARBA" id="ARBA00022692"/>
    </source>
</evidence>
<dbReference type="GO" id="GO:0005886">
    <property type="term" value="C:plasma membrane"/>
    <property type="evidence" value="ECO:0007669"/>
    <property type="project" value="UniProtKB-SubCell"/>
</dbReference>
<comment type="similarity">
    <text evidence="7">Belongs to the binding-protein-dependent transport system permease family.</text>
</comment>
<name>A0A9X4L0G1_9BACL</name>
<gene>
    <name evidence="9" type="ORF">OMP40_37025</name>
</gene>
<feature type="transmembrane region" description="Helical" evidence="7">
    <location>
        <begin position="246"/>
        <end position="271"/>
    </location>
</feature>
<protein>
    <submittedName>
        <fullName evidence="9">ABC transporter permease subunit</fullName>
    </submittedName>
</protein>
<feature type="transmembrane region" description="Helical" evidence="7">
    <location>
        <begin position="55"/>
        <end position="77"/>
    </location>
</feature>
<comment type="caution">
    <text evidence="9">The sequence shown here is derived from an EMBL/GenBank/DDBJ whole genome shotgun (WGS) entry which is preliminary data.</text>
</comment>
<feature type="domain" description="ABC transmembrane type-1" evidence="8">
    <location>
        <begin position="51"/>
        <end position="267"/>
    </location>
</feature>
<dbReference type="InterPro" id="IPR000515">
    <property type="entry name" value="MetI-like"/>
</dbReference>
<keyword evidence="5 7" id="KW-1133">Transmembrane helix</keyword>
<dbReference type="SUPFAM" id="SSF161098">
    <property type="entry name" value="MetI-like"/>
    <property type="match status" value="2"/>
</dbReference>
<reference evidence="9" key="1">
    <citation type="submission" date="2022-10" db="EMBL/GenBank/DDBJ databases">
        <title>Comparative genomic analysis of Cohnella hashimotonis sp. nov., isolated from the International Space Station.</title>
        <authorList>
            <person name="Simpson A."/>
            <person name="Venkateswaran K."/>
        </authorList>
    </citation>
    <scope>NUCLEOTIDE SEQUENCE</scope>
    <source>
        <strain evidence="9">DSM 28161</strain>
    </source>
</reference>
<evidence type="ECO:0000313" key="10">
    <source>
        <dbReference type="Proteomes" id="UP001153404"/>
    </source>
</evidence>
<accession>A0A9X4L0G1</accession>
<comment type="subcellular location">
    <subcellularLocation>
        <location evidence="1 7">Cell membrane</location>
        <topology evidence="1 7">Multi-pass membrane protein</topology>
    </subcellularLocation>
</comment>
<dbReference type="PROSITE" id="PS50928">
    <property type="entry name" value="ABC_TM1"/>
    <property type="match status" value="2"/>
</dbReference>
<dbReference type="PANTHER" id="PTHR43744">
    <property type="entry name" value="ABC TRANSPORTER PERMEASE PROTEIN MG189-RELATED-RELATED"/>
    <property type="match status" value="1"/>
</dbReference>
<keyword evidence="2 7" id="KW-0813">Transport</keyword>
<feature type="transmembrane region" description="Helical" evidence="7">
    <location>
        <begin position="137"/>
        <end position="161"/>
    </location>
</feature>
<evidence type="ECO:0000256" key="5">
    <source>
        <dbReference type="ARBA" id="ARBA00022989"/>
    </source>
</evidence>
<evidence type="ECO:0000256" key="1">
    <source>
        <dbReference type="ARBA" id="ARBA00004651"/>
    </source>
</evidence>
<feature type="transmembrane region" description="Helical" evidence="7">
    <location>
        <begin position="401"/>
        <end position="421"/>
    </location>
</feature>
<feature type="transmembrane region" description="Helical" evidence="7">
    <location>
        <begin position="89"/>
        <end position="110"/>
    </location>
</feature>
<organism evidence="9 10">
    <name type="scientific">Cohnella rhizosphaerae</name>
    <dbReference type="NCBI Taxonomy" id="1457232"/>
    <lineage>
        <taxon>Bacteria</taxon>
        <taxon>Bacillati</taxon>
        <taxon>Bacillota</taxon>
        <taxon>Bacilli</taxon>
        <taxon>Bacillales</taxon>
        <taxon>Paenibacillaceae</taxon>
        <taxon>Cohnella</taxon>
    </lineage>
</organism>
<keyword evidence="3" id="KW-1003">Cell membrane</keyword>
<feature type="transmembrane region" description="Helical" evidence="7">
    <location>
        <begin position="475"/>
        <end position="500"/>
    </location>
</feature>
<evidence type="ECO:0000256" key="6">
    <source>
        <dbReference type="ARBA" id="ARBA00023136"/>
    </source>
</evidence>
<feature type="domain" description="ABC transmembrane type-1" evidence="8">
    <location>
        <begin position="362"/>
        <end position="553"/>
    </location>
</feature>
<feature type="transmembrane region" description="Helical" evidence="7">
    <location>
        <begin position="195"/>
        <end position="216"/>
    </location>
</feature>
<evidence type="ECO:0000256" key="3">
    <source>
        <dbReference type="ARBA" id="ARBA00022475"/>
    </source>
</evidence>
<dbReference type="GO" id="GO:0055085">
    <property type="term" value="P:transmembrane transport"/>
    <property type="evidence" value="ECO:0007669"/>
    <property type="project" value="InterPro"/>
</dbReference>
<keyword evidence="4 7" id="KW-0812">Transmembrane</keyword>
<keyword evidence="10" id="KW-1185">Reference proteome</keyword>
<sequence>MLIILFNYVPLYGMLLPFKSYRYNLGIWNSPWVGFDNFGFLFNGDVLYRVLRNTLLYNMTFIVLGTTLSVTIALLLYELSRRYVKAYQTILFIPYFISWVVAGFAFRSLFDMDYGVINRVLVSLGEEPILWYSDPKYWPYILVAAAVWKGLGYGSVIYYAALMGIDSEYYDAAKIDGASKIRQAISISVPMIKPIVIMMVILQIGSICYSDFGLFYNVTLNSSLLYKTTDVIDTFVYRSLIDMGDIGMASAAGFFQSIVGFCLVLATNYIVKKNQSGKFSFLRSAAMNDSVTTLLRRRPTAGKMFIHLVFIALCVASLFPFLVIIGTSFQSENDIVKFGYSIIPKNFTFDAYRVILHEPKVLFQSYFVTIATTVIGSLVGMWVTTTYAYAISRKDYRFRSFLAFFIFFTMLFHGGMVPSYILMVKWLGLKNNILALILPYLISGWFVLLMKGFLQTIPEAVIESAKIDGAGELRIFAQIVIPISKPALATLGLFFALQYWNDWWLTLLYVEHDNLMKLQYLLIRVLKNMEYLNSAEAIQYGLVKPGMLVPSLSARMAMCILAAGPMLLVFPLFQKYFVQGLTVGSVKG</sequence>
<dbReference type="EMBL" id="JAPDIA010000009">
    <property type="protein sequence ID" value="MDG0814263.1"/>
    <property type="molecule type" value="Genomic_DNA"/>
</dbReference>
<dbReference type="Proteomes" id="UP001153404">
    <property type="component" value="Unassembled WGS sequence"/>
</dbReference>
<feature type="transmembrane region" description="Helical" evidence="7">
    <location>
        <begin position="366"/>
        <end position="389"/>
    </location>
</feature>
<dbReference type="Gene3D" id="1.10.3720.10">
    <property type="entry name" value="MetI-like"/>
    <property type="match status" value="2"/>
</dbReference>
<dbReference type="PANTHER" id="PTHR43744:SF9">
    <property type="entry name" value="POLYGALACTURONAN_RHAMNOGALACTURONAN TRANSPORT SYSTEM PERMEASE PROTEIN YTCP"/>
    <property type="match status" value="1"/>
</dbReference>